<dbReference type="Pfam" id="PF00358">
    <property type="entry name" value="PTS_EIIA_1"/>
    <property type="match status" value="1"/>
</dbReference>
<dbReference type="NCBIfam" id="TIGR00830">
    <property type="entry name" value="PTBA"/>
    <property type="match status" value="1"/>
</dbReference>
<dbReference type="PANTHER" id="PTHR30175">
    <property type="entry name" value="PHOSPHOTRANSFERASE SYSTEM TRANSPORT PROTEIN"/>
    <property type="match status" value="1"/>
</dbReference>
<dbReference type="FunFam" id="3.30.1360.60:FF:000001">
    <property type="entry name" value="PTS system glucose-specific IIBC component PtsG"/>
    <property type="match status" value="1"/>
</dbReference>
<feature type="transmembrane region" description="Helical" evidence="17">
    <location>
        <begin position="363"/>
        <end position="382"/>
    </location>
</feature>
<dbReference type="InterPro" id="IPR001996">
    <property type="entry name" value="PTS_IIB_1"/>
</dbReference>
<name>A0A0D6DV46_9LACT</name>
<dbReference type="SUPFAM" id="SSF55604">
    <property type="entry name" value="Glucose permease domain IIB"/>
    <property type="match status" value="1"/>
</dbReference>
<comment type="catalytic activity">
    <reaction evidence="13">
        <text>N(pros)-phospho-L-histidyl-[protein](out) + sucrose = sucrose 6(G)-phosphate(in) + L-histidyl-[protein]</text>
        <dbReference type="Rhea" id="RHEA:49236"/>
        <dbReference type="Rhea" id="RHEA-COMP:9745"/>
        <dbReference type="Rhea" id="RHEA-COMP:9746"/>
        <dbReference type="ChEBI" id="CHEBI:17992"/>
        <dbReference type="ChEBI" id="CHEBI:29979"/>
        <dbReference type="ChEBI" id="CHEBI:64837"/>
        <dbReference type="ChEBI" id="CHEBI:91002"/>
        <dbReference type="EC" id="2.7.1.211"/>
    </reaction>
</comment>
<dbReference type="GO" id="GO:0090589">
    <property type="term" value="F:protein-phosphocysteine-trehalose phosphotransferase system transporter activity"/>
    <property type="evidence" value="ECO:0007669"/>
    <property type="project" value="TreeGrafter"/>
</dbReference>
<evidence type="ECO:0000256" key="8">
    <source>
        <dbReference type="ARBA" id="ARBA00022777"/>
    </source>
</evidence>
<evidence type="ECO:0000256" key="7">
    <source>
        <dbReference type="ARBA" id="ARBA00022692"/>
    </source>
</evidence>
<dbReference type="GO" id="GO:0009401">
    <property type="term" value="P:phosphoenolpyruvate-dependent sugar phosphotransferase system"/>
    <property type="evidence" value="ECO:0007669"/>
    <property type="project" value="UniProtKB-KW"/>
</dbReference>
<dbReference type="SUPFAM" id="SSF51261">
    <property type="entry name" value="Duplicated hybrid motif"/>
    <property type="match status" value="1"/>
</dbReference>
<evidence type="ECO:0000256" key="17">
    <source>
        <dbReference type="SAM" id="Phobius"/>
    </source>
</evidence>
<proteinExistence type="predicted"/>
<dbReference type="CDD" id="cd00212">
    <property type="entry name" value="PTS_IIB_glc"/>
    <property type="match status" value="1"/>
</dbReference>
<feature type="transmembrane region" description="Helical" evidence="17">
    <location>
        <begin position="216"/>
        <end position="236"/>
    </location>
</feature>
<reference evidence="22" key="1">
    <citation type="submission" date="2015-01" db="EMBL/GenBank/DDBJ databases">
        <authorList>
            <person name="Andreevskaya M."/>
        </authorList>
    </citation>
    <scope>NUCLEOTIDE SEQUENCE [LARGE SCALE GENOMIC DNA]</scope>
    <source>
        <strain evidence="22">MKFS47</strain>
    </source>
</reference>
<evidence type="ECO:0000256" key="10">
    <source>
        <dbReference type="ARBA" id="ARBA00023136"/>
    </source>
</evidence>
<dbReference type="KEGG" id="lpk:LACPI_0175"/>
<dbReference type="Pfam" id="PF00367">
    <property type="entry name" value="PTS_EIIB"/>
    <property type="match status" value="1"/>
</dbReference>
<accession>A0A0D6DV46</accession>
<dbReference type="RefSeq" id="WP_050702929.1">
    <property type="nucleotide sequence ID" value="NZ_LN774769.1"/>
</dbReference>
<feature type="transmembrane region" description="Helical" evidence="17">
    <location>
        <begin position="117"/>
        <end position="141"/>
    </location>
</feature>
<dbReference type="InterPro" id="IPR050558">
    <property type="entry name" value="PTS_Sugar-Specific_Components"/>
</dbReference>
<dbReference type="FunFam" id="2.70.70.10:FF:000001">
    <property type="entry name" value="PTS system glucose-specific IIA component"/>
    <property type="match status" value="1"/>
</dbReference>
<gene>
    <name evidence="21" type="primary">bglP1</name>
    <name evidence="21" type="ORF">LACPI_0175</name>
</gene>
<evidence type="ECO:0000256" key="4">
    <source>
        <dbReference type="ARBA" id="ARBA00022597"/>
    </source>
</evidence>
<evidence type="ECO:0000256" key="14">
    <source>
        <dbReference type="ARBA" id="ARBA00074554"/>
    </source>
</evidence>
<keyword evidence="8" id="KW-0418">Kinase</keyword>
<dbReference type="InterPro" id="IPR003352">
    <property type="entry name" value="PTS_EIIC"/>
</dbReference>
<evidence type="ECO:0000313" key="22">
    <source>
        <dbReference type="Proteomes" id="UP000033166"/>
    </source>
</evidence>
<keyword evidence="9 17" id="KW-1133">Transmembrane helix</keyword>
<feature type="transmembrane region" description="Helical" evidence="17">
    <location>
        <begin position="293"/>
        <end position="319"/>
    </location>
</feature>
<comment type="function">
    <text evidence="12">The phosphoenolpyruvate-dependent sugar phosphotransferase system (sugar PTS), a major carbohydrate active transport system, catalyzes the phosphorylation of incoming sugar substrates concomitantly with their translocation across the cell membrane. This system is involved in sucrose transport.</text>
</comment>
<feature type="active site" description="Phosphocysteine intermediate; for EIIB activity" evidence="16">
    <location>
        <position position="28"/>
    </location>
</feature>
<evidence type="ECO:0000256" key="13">
    <source>
        <dbReference type="ARBA" id="ARBA00048931"/>
    </source>
</evidence>
<evidence type="ECO:0000256" key="9">
    <source>
        <dbReference type="ARBA" id="ARBA00022989"/>
    </source>
</evidence>
<feature type="domain" description="PTS EIIB type-1" evidence="19">
    <location>
        <begin position="6"/>
        <end position="90"/>
    </location>
</feature>
<dbReference type="EMBL" id="LN774769">
    <property type="protein sequence ID" value="CEN27375.1"/>
    <property type="molecule type" value="Genomic_DNA"/>
</dbReference>
<dbReference type="InterPro" id="IPR011297">
    <property type="entry name" value="PTS_IIABC_b_glu"/>
</dbReference>
<dbReference type="PROSITE" id="PS51103">
    <property type="entry name" value="PTS_EIIC_TYPE_1"/>
    <property type="match status" value="1"/>
</dbReference>
<evidence type="ECO:0000256" key="12">
    <source>
        <dbReference type="ARBA" id="ARBA00045139"/>
    </source>
</evidence>
<feature type="transmembrane region" description="Helical" evidence="17">
    <location>
        <begin position="181"/>
        <end position="201"/>
    </location>
</feature>
<dbReference type="EC" id="2.7.1.211" evidence="11"/>
<keyword evidence="6" id="KW-0598">Phosphotransferase system</keyword>
<evidence type="ECO:0000256" key="16">
    <source>
        <dbReference type="PROSITE-ProRule" id="PRU00421"/>
    </source>
</evidence>
<keyword evidence="5" id="KW-0808">Transferase</keyword>
<feature type="transmembrane region" description="Helical" evidence="17">
    <location>
        <begin position="394"/>
        <end position="418"/>
    </location>
</feature>
<evidence type="ECO:0000256" key="15">
    <source>
        <dbReference type="ARBA" id="ARBA00081008"/>
    </source>
</evidence>
<keyword evidence="7 17" id="KW-0812">Transmembrane</keyword>
<dbReference type="Gene3D" id="2.70.70.10">
    <property type="entry name" value="Glucose Permease (Domain IIA)"/>
    <property type="match status" value="1"/>
</dbReference>
<dbReference type="PANTHER" id="PTHR30175:SF1">
    <property type="entry name" value="PTS SYSTEM ARBUTIN-, CELLOBIOSE-, AND SALICIN-SPECIFIC EIIBC COMPONENT-RELATED"/>
    <property type="match status" value="1"/>
</dbReference>
<evidence type="ECO:0000256" key="3">
    <source>
        <dbReference type="ARBA" id="ARBA00022475"/>
    </source>
</evidence>
<dbReference type="InterPro" id="IPR018113">
    <property type="entry name" value="PTrfase_EIIB_Cys"/>
</dbReference>
<evidence type="ECO:0000259" key="19">
    <source>
        <dbReference type="PROSITE" id="PS51098"/>
    </source>
</evidence>
<dbReference type="GO" id="GO:0015771">
    <property type="term" value="P:trehalose transport"/>
    <property type="evidence" value="ECO:0007669"/>
    <property type="project" value="TreeGrafter"/>
</dbReference>
<dbReference type="NCBIfam" id="TIGR01995">
    <property type="entry name" value="PTS-II-ABC-beta"/>
    <property type="match status" value="1"/>
</dbReference>
<dbReference type="GO" id="GO:0005886">
    <property type="term" value="C:plasma membrane"/>
    <property type="evidence" value="ECO:0007669"/>
    <property type="project" value="UniProtKB-SubCell"/>
</dbReference>
<dbReference type="GO" id="GO:0016301">
    <property type="term" value="F:kinase activity"/>
    <property type="evidence" value="ECO:0007669"/>
    <property type="project" value="UniProtKB-KW"/>
</dbReference>
<evidence type="ECO:0000256" key="2">
    <source>
        <dbReference type="ARBA" id="ARBA00022448"/>
    </source>
</evidence>
<dbReference type="Gene3D" id="3.30.1360.60">
    <property type="entry name" value="Glucose permease domain IIB"/>
    <property type="match status" value="1"/>
</dbReference>
<dbReference type="PROSITE" id="PS51093">
    <property type="entry name" value="PTS_EIIA_TYPE_1"/>
    <property type="match status" value="1"/>
</dbReference>
<dbReference type="InterPro" id="IPR036878">
    <property type="entry name" value="Glu_permease_IIB"/>
</dbReference>
<dbReference type="HOGENOM" id="CLU_012312_2_1_9"/>
<dbReference type="Pfam" id="PF02378">
    <property type="entry name" value="PTS_EIIC"/>
    <property type="match status" value="1"/>
</dbReference>
<keyword evidence="3" id="KW-1003">Cell membrane</keyword>
<organism evidence="21 22">
    <name type="scientific">Pseudolactococcus piscium MKFS47</name>
    <dbReference type="NCBI Taxonomy" id="297352"/>
    <lineage>
        <taxon>Bacteria</taxon>
        <taxon>Bacillati</taxon>
        <taxon>Bacillota</taxon>
        <taxon>Bacilli</taxon>
        <taxon>Lactobacillales</taxon>
        <taxon>Streptococcaceae</taxon>
        <taxon>Pseudolactococcus</taxon>
    </lineage>
</organism>
<protein>
    <recommendedName>
        <fullName evidence="14">PTS system sucrose-specific EIIBCA component</fullName>
        <ecNumber evidence="11">2.7.1.211</ecNumber>
    </recommendedName>
    <alternativeName>
        <fullName evidence="15">EIIBCA-Scr</fullName>
    </alternativeName>
</protein>
<feature type="transmembrane region" description="Helical" evidence="17">
    <location>
        <begin position="430"/>
        <end position="451"/>
    </location>
</feature>
<dbReference type="STRING" id="1364.LP2241_10149"/>
<sequence>MKKDYTKLADDIVSYVGGQENVISLYHCITRLRFKLKDTSIAKVNKDKIEKLTGVLSVVEANGQFQVVIGSDVSDVFQTILANYHIKNALDNTEDDDVESNKTGNIVIRFFNTLSAIFNPIIIALAGAGMLKALLVVFTTYHLLSNQDSTYKILAAAGNSVFYFLPLFLAISAARIFKANMFISLAIVASLLEPNFVSMVVKNGTTVDFFGIPTVLMGYSGTVIPAIIAIYVYAHLEKLLKKFIPKSMEIFALSLVALIIMVPLTVLVIGPIGVMLGDGLGNAMNFISGESGLLAGLLIGGGWTFLVMMGIHWGVVPIMVNNLALHGYDTLRPMIAAATFASAGVALGVFLKSRNKETKGLALSSLLPALLGGITEPIVYGLSVKYKKPLIAQVIVGGLVGAFMGALQVKAIVYVFPALTTLPAFFGPTFIYYGIGITVAFFGTALLTYLLGLGETDETTSDSLSVALPLRGDVIPLSDVNDPVFSTLAMGNGFAIYPERGDILAPITGEIITVFPTGHAFGIRSALGTELLVHIGLNTVDLSKGTFNISVKKGDKVKKGQQIGIANLEAIKEKNYDPTTMVIFTNGVKEQTLVVLDQSKNDITSVISKDAIEKDGK</sequence>
<dbReference type="PROSITE" id="PS01035">
    <property type="entry name" value="PTS_EIIB_TYPE_1_CYS"/>
    <property type="match status" value="1"/>
</dbReference>
<keyword evidence="4" id="KW-0762">Sugar transport</keyword>
<evidence type="ECO:0000256" key="6">
    <source>
        <dbReference type="ARBA" id="ARBA00022683"/>
    </source>
</evidence>
<evidence type="ECO:0000313" key="21">
    <source>
        <dbReference type="EMBL" id="CEN27375.1"/>
    </source>
</evidence>
<dbReference type="AlphaFoldDB" id="A0A0D6DV46"/>
<feature type="domain" description="PTS EIIC type-1" evidence="20">
    <location>
        <begin position="112"/>
        <end position="465"/>
    </location>
</feature>
<evidence type="ECO:0000256" key="5">
    <source>
        <dbReference type="ARBA" id="ARBA00022679"/>
    </source>
</evidence>
<feature type="transmembrane region" description="Helical" evidence="17">
    <location>
        <begin position="153"/>
        <end position="174"/>
    </location>
</feature>
<dbReference type="InterPro" id="IPR011055">
    <property type="entry name" value="Dup_hybrid_motif"/>
</dbReference>
<evidence type="ECO:0000256" key="11">
    <source>
        <dbReference type="ARBA" id="ARBA00044053"/>
    </source>
</evidence>
<dbReference type="Proteomes" id="UP000033166">
    <property type="component" value="Chromosome I"/>
</dbReference>
<dbReference type="InterPro" id="IPR013013">
    <property type="entry name" value="PTS_EIIC_1"/>
</dbReference>
<dbReference type="PROSITE" id="PS00371">
    <property type="entry name" value="PTS_EIIA_TYPE_1_HIS"/>
    <property type="match status" value="1"/>
</dbReference>
<evidence type="ECO:0000259" key="20">
    <source>
        <dbReference type="PROSITE" id="PS51103"/>
    </source>
</evidence>
<feature type="transmembrane region" description="Helical" evidence="17">
    <location>
        <begin position="248"/>
        <end position="273"/>
    </location>
</feature>
<evidence type="ECO:0000256" key="1">
    <source>
        <dbReference type="ARBA" id="ARBA00004651"/>
    </source>
</evidence>
<dbReference type="GO" id="GO:0008982">
    <property type="term" value="F:protein-N(PI)-phosphohistidine-sugar phosphotransferase activity"/>
    <property type="evidence" value="ECO:0007669"/>
    <property type="project" value="InterPro"/>
</dbReference>
<feature type="domain" description="PTS EIIA type-1" evidence="18">
    <location>
        <begin position="482"/>
        <end position="586"/>
    </location>
</feature>
<feature type="transmembrane region" description="Helical" evidence="17">
    <location>
        <begin position="331"/>
        <end position="351"/>
    </location>
</feature>
<evidence type="ECO:0000259" key="18">
    <source>
        <dbReference type="PROSITE" id="PS51093"/>
    </source>
</evidence>
<dbReference type="PROSITE" id="PS51098">
    <property type="entry name" value="PTS_EIIB_TYPE_1"/>
    <property type="match status" value="1"/>
</dbReference>
<keyword evidence="2" id="KW-0813">Transport</keyword>
<keyword evidence="10 17" id="KW-0472">Membrane</keyword>
<comment type="subcellular location">
    <subcellularLocation>
        <location evidence="1">Cell membrane</location>
        <topology evidence="1">Multi-pass membrane protein</topology>
    </subcellularLocation>
</comment>
<dbReference type="InterPro" id="IPR001127">
    <property type="entry name" value="PTS_EIIA_1_perm"/>
</dbReference>